<name>A0A1H3KH85_9FIRM</name>
<evidence type="ECO:0008006" key="3">
    <source>
        <dbReference type="Google" id="ProtNLM"/>
    </source>
</evidence>
<gene>
    <name evidence="1" type="ORF">SAMN02910414_01730</name>
</gene>
<dbReference type="STRING" id="1122142.SAMN02910414_01730"/>
<dbReference type="Proteomes" id="UP000183918">
    <property type="component" value="Unassembled WGS sequence"/>
</dbReference>
<accession>A0A1H3KH85</accession>
<evidence type="ECO:0000313" key="2">
    <source>
        <dbReference type="Proteomes" id="UP000183918"/>
    </source>
</evidence>
<organism evidence="1 2">
    <name type="scientific">Lachnobacterium bovis DSM 14045</name>
    <dbReference type="NCBI Taxonomy" id="1122142"/>
    <lineage>
        <taxon>Bacteria</taxon>
        <taxon>Bacillati</taxon>
        <taxon>Bacillota</taxon>
        <taxon>Clostridia</taxon>
        <taxon>Lachnospirales</taxon>
        <taxon>Lachnospiraceae</taxon>
        <taxon>Lachnobacterium</taxon>
    </lineage>
</organism>
<dbReference type="AlphaFoldDB" id="A0A1H3KH85"/>
<reference evidence="1 2" key="1">
    <citation type="submission" date="2016-10" db="EMBL/GenBank/DDBJ databases">
        <authorList>
            <person name="de Groot N.N."/>
        </authorList>
    </citation>
    <scope>NUCLEOTIDE SEQUENCE [LARGE SCALE GENOMIC DNA]</scope>
    <source>
        <strain evidence="1 2">DSM 14045</strain>
    </source>
</reference>
<protein>
    <recommendedName>
        <fullName evidence="3">Alcohol acetyltransferase</fullName>
    </recommendedName>
</protein>
<dbReference type="RefSeq" id="WP_074718094.1">
    <property type="nucleotide sequence ID" value="NZ_FNPG01000020.1"/>
</dbReference>
<keyword evidence="2" id="KW-1185">Reference proteome</keyword>
<evidence type="ECO:0000313" key="1">
    <source>
        <dbReference type="EMBL" id="SDY51541.1"/>
    </source>
</evidence>
<sequence>MYIFFIWMISERGPKKLAGRKRREIRWDKLDNTANLFPVIAGESMTNVYRISVKLKEEIQPELLQEALNKVLPRMDGFNLRLRRGVFWYYFEENGKKAPKVVEENTFPCRFIHPSSNRDYLFRVTYYSCKINLEVFHVLTDGMGGINFIRELTYQYLRLAHKDLQEKLGDEFSYNTSLNREDSFIKNFKKKTKRGYKSQKAYLIKGDKLSDGEFGVMHILMPLDEIKTVSKKYNATINEYLVACFVWSIYVECLKKMPSEKAIRVAVPVNLRPFFDSITTKNFFIMVSAEFIAKNEEYTFSEVLEIIKKSLHKQITKEHLENLFSYSVAGQLNKFARPVPLFLKNAYMKMIYTKSALANTTTVTNIGNLKVDEPYEKYIDQFYAFIAMSEGQYIKGTICSYNGVLVYTFSSILADTSIQKCFCKQLVSDGISVSIETNGVYSS</sequence>
<dbReference type="EMBL" id="FNPG01000020">
    <property type="protein sequence ID" value="SDY51541.1"/>
    <property type="molecule type" value="Genomic_DNA"/>
</dbReference>
<proteinExistence type="predicted"/>
<dbReference type="OrthoDB" id="4876345at2"/>